<keyword evidence="4" id="KW-1185">Reference proteome</keyword>
<evidence type="ECO:0000256" key="1">
    <source>
        <dbReference type="SAM" id="Coils"/>
    </source>
</evidence>
<feature type="compositionally biased region" description="Polar residues" evidence="2">
    <location>
        <begin position="585"/>
        <end position="603"/>
    </location>
</feature>
<sequence length="1109" mass="131133">MQNALQCFKLNIQRKQIEELLAQPKDTNSSMIFQQTRPLNMMKDSLLFTGQLNQSDPLDQSQDPNLSKLIKDKKSDSNQNQINNFMNIQQQLDNSSNSQSQQNGQNFKSLEDLVNLLSNMPEFNSNRNLSSIQTKLTMEINKLQTNYEELERLRLYLNNKIEIVEQMELENLETHMAVEYRLKNSEEHKKLITKFNNADCQTETTFQELLQSEKQIEFQKNEIQLLKFKDQSEFEQKNRQLTRRERDLDIRERLTEEKRVEYTFKQRELNQRLKNAISWPLNCLENDQILGEKITDVKLTPDLFKGMNLDVDKNFIEFKNREVNQKLLKNHQGGELYLKLEQLLKYEFVILQERVKNGIVKQYMEGELTRIENERLELGSEREKYSMLIEQQRQVEEEKNYLEQQRIEVQALLDNLKRYINLIQFDQNYINNQQIFNQMMNMNADNLGQSNYPFSQHFAQNSLHGSQTYISSQNNNRGSVFDIAIQNKSSNILSQGMIFGLSNHQSQLSNQPRIIFSERIQHILNNFEKLESNRIQRQDNVLNQEDKLQNLRKVILREAYFIDQERKYLNEKSQQITKSPRDRSLSPNNITRGGHSQQRSVTAFPSGMKFQGMNESLMMDGSKIAFNPLNNFADEYKSLDVFTDVDEERKKIKVLQQSLMMENEMNQTLNNQLNKEIERIKKHNPDSQISLELEVSDEEMNSVLNKFREKKQKKDLTQQQKFEILLNSVESMSQHLFLKSSENTKFVFNQSIESLDQSHQATYFLMVWKMHTLQKRLENDKARKLLQSLDTNTLTKLGLMPQFKREFGQQKPIMDWFDAFWYQKSRQLNIESFKKMNGEQLFLISQNLENELEKFWKFRCLNVIKMVNLHMRRRARLLLAFAFQEYKYQTMKSKVQFILQLKENVINISRHQNNTFQSINVGANDSIKNIGGDNDTDGEDNGFNQIIALGTPRLADSLGNRQETIDNSRVFGDTTENIQRNTRVEGGIETNNSQTYTGISDIIMNQNMQNMKRNAILTYLLLRKGSNQEQRLKNYGLNKWKNFMREVEMWYIKNEIKRLVSEVENLKFQEQLLRTNFRLQKNELESKVNELITFCLGNNQNNNQAPISY</sequence>
<proteinExistence type="predicted"/>
<feature type="region of interest" description="Disordered" evidence="2">
    <location>
        <begin position="571"/>
        <end position="603"/>
    </location>
</feature>
<evidence type="ECO:0000313" key="4">
    <source>
        <dbReference type="Proteomes" id="UP000039865"/>
    </source>
</evidence>
<dbReference type="AlphaFoldDB" id="A0A078AVR2"/>
<feature type="coiled-coil region" evidence="1">
    <location>
        <begin position="133"/>
        <end position="167"/>
    </location>
</feature>
<name>A0A078AVR2_STYLE</name>
<evidence type="ECO:0000313" key="3">
    <source>
        <dbReference type="EMBL" id="CDW86500.1"/>
    </source>
</evidence>
<dbReference type="Proteomes" id="UP000039865">
    <property type="component" value="Unassembled WGS sequence"/>
</dbReference>
<keyword evidence="1" id="KW-0175">Coiled coil</keyword>
<reference evidence="3 4" key="1">
    <citation type="submission" date="2014-06" db="EMBL/GenBank/DDBJ databases">
        <authorList>
            <person name="Swart Estienne"/>
        </authorList>
    </citation>
    <scope>NUCLEOTIDE SEQUENCE [LARGE SCALE GENOMIC DNA]</scope>
    <source>
        <strain evidence="3 4">130c</strain>
    </source>
</reference>
<gene>
    <name evidence="3" type="primary">Contig8731.g9321</name>
    <name evidence="3" type="ORF">STYLEM_15595</name>
</gene>
<feature type="coiled-coil region" evidence="1">
    <location>
        <begin position="385"/>
        <end position="422"/>
    </location>
</feature>
<dbReference type="InParanoid" id="A0A078AVR2"/>
<accession>A0A078AVR2</accession>
<organism evidence="3 4">
    <name type="scientific">Stylonychia lemnae</name>
    <name type="common">Ciliate</name>
    <dbReference type="NCBI Taxonomy" id="5949"/>
    <lineage>
        <taxon>Eukaryota</taxon>
        <taxon>Sar</taxon>
        <taxon>Alveolata</taxon>
        <taxon>Ciliophora</taxon>
        <taxon>Intramacronucleata</taxon>
        <taxon>Spirotrichea</taxon>
        <taxon>Stichotrichia</taxon>
        <taxon>Sporadotrichida</taxon>
        <taxon>Oxytrichidae</taxon>
        <taxon>Stylonychinae</taxon>
        <taxon>Stylonychia</taxon>
    </lineage>
</organism>
<dbReference type="EMBL" id="CCKQ01014709">
    <property type="protein sequence ID" value="CDW86500.1"/>
    <property type="molecule type" value="Genomic_DNA"/>
</dbReference>
<protein>
    <submittedName>
        <fullName evidence="3">Uncharacterized protein</fullName>
    </submittedName>
</protein>
<evidence type="ECO:0000256" key="2">
    <source>
        <dbReference type="SAM" id="MobiDB-lite"/>
    </source>
</evidence>